<gene>
    <name evidence="6" type="ORF">RDWZM_004508</name>
</gene>
<feature type="transmembrane region" description="Helical" evidence="5">
    <location>
        <begin position="81"/>
        <end position="107"/>
    </location>
</feature>
<protein>
    <recommendedName>
        <fullName evidence="8">Tetraspanin</fullName>
    </recommendedName>
</protein>
<dbReference type="Gene3D" id="1.10.1450.10">
    <property type="entry name" value="Tetraspanin"/>
    <property type="match status" value="1"/>
</dbReference>
<evidence type="ECO:0000256" key="4">
    <source>
        <dbReference type="ARBA" id="ARBA00023136"/>
    </source>
</evidence>
<dbReference type="EMBL" id="JAPWDV010000002">
    <property type="protein sequence ID" value="KAJ6218696.1"/>
    <property type="molecule type" value="Genomic_DNA"/>
</dbReference>
<sequence length="326" mass="36488">MTSCRGLFARIVLVVINIVSAITGLILIVVGTQLQTQNDLSKELLPHVTISKFGFALMTIGAVLAIISIIGLAASLCDSEFILIAYVYLLILCFIIVLCTNFGFWIFRDNIFVHSRDYFDRLMSHSKESNFTSSIINIWQSTALCCGSVDYRDWDNYIGTRDYNQTNSTFGTTNATFNGSGSGGGGGGGGSGYYGDEYRKASLHHHQQVYPSSCCDQSNQMVDNGTFSNYCTVDHIYTSGCFSSNQIQRYKMAIQMLLVVVMLVLMTLLILICCLERDRKLESSQLINMQFACHLNTCRSSTRPYRSWSIPTTVQAKDSNPYEYYY</sequence>
<dbReference type="Pfam" id="PF00335">
    <property type="entry name" value="Tetraspanin"/>
    <property type="match status" value="1"/>
</dbReference>
<dbReference type="InterPro" id="IPR008952">
    <property type="entry name" value="Tetraspanin_EC2_sf"/>
</dbReference>
<dbReference type="AlphaFoldDB" id="A0A9Q0RMN4"/>
<comment type="caution">
    <text evidence="6">The sequence shown here is derived from an EMBL/GenBank/DDBJ whole genome shotgun (WGS) entry which is preliminary data.</text>
</comment>
<accession>A0A9Q0RMN4</accession>
<dbReference type="Proteomes" id="UP001142055">
    <property type="component" value="Chromosome 2"/>
</dbReference>
<evidence type="ECO:0000256" key="2">
    <source>
        <dbReference type="ARBA" id="ARBA00022692"/>
    </source>
</evidence>
<keyword evidence="2 5" id="KW-0812">Transmembrane</keyword>
<evidence type="ECO:0000256" key="5">
    <source>
        <dbReference type="SAM" id="Phobius"/>
    </source>
</evidence>
<dbReference type="InterPro" id="IPR018499">
    <property type="entry name" value="Tetraspanin/Peripherin"/>
</dbReference>
<reference evidence="6" key="1">
    <citation type="submission" date="2022-12" db="EMBL/GenBank/DDBJ databases">
        <title>Genome assemblies of Blomia tropicalis.</title>
        <authorList>
            <person name="Cui Y."/>
        </authorList>
    </citation>
    <scope>NUCLEOTIDE SEQUENCE</scope>
    <source>
        <tissue evidence="6">Adult mites</tissue>
    </source>
</reference>
<evidence type="ECO:0000256" key="3">
    <source>
        <dbReference type="ARBA" id="ARBA00022989"/>
    </source>
</evidence>
<keyword evidence="7" id="KW-1185">Reference proteome</keyword>
<feature type="transmembrane region" description="Helical" evidence="5">
    <location>
        <begin position="50"/>
        <end position="74"/>
    </location>
</feature>
<name>A0A9Q0RMN4_BLOTA</name>
<dbReference type="GO" id="GO:0005886">
    <property type="term" value="C:plasma membrane"/>
    <property type="evidence" value="ECO:0007669"/>
    <property type="project" value="TreeGrafter"/>
</dbReference>
<dbReference type="OMA" id="MATNHTH"/>
<dbReference type="PANTHER" id="PTHR19282">
    <property type="entry name" value="TETRASPANIN"/>
    <property type="match status" value="1"/>
</dbReference>
<feature type="transmembrane region" description="Helical" evidence="5">
    <location>
        <begin position="7"/>
        <end position="30"/>
    </location>
</feature>
<dbReference type="SUPFAM" id="SSF48652">
    <property type="entry name" value="Tetraspanin"/>
    <property type="match status" value="1"/>
</dbReference>
<evidence type="ECO:0000256" key="1">
    <source>
        <dbReference type="ARBA" id="ARBA00004141"/>
    </source>
</evidence>
<keyword evidence="3 5" id="KW-1133">Transmembrane helix</keyword>
<keyword evidence="4 5" id="KW-0472">Membrane</keyword>
<evidence type="ECO:0000313" key="6">
    <source>
        <dbReference type="EMBL" id="KAJ6218696.1"/>
    </source>
</evidence>
<comment type="subcellular location">
    <subcellularLocation>
        <location evidence="1">Membrane</location>
        <topology evidence="1">Multi-pass membrane protein</topology>
    </subcellularLocation>
</comment>
<evidence type="ECO:0000313" key="7">
    <source>
        <dbReference type="Proteomes" id="UP001142055"/>
    </source>
</evidence>
<dbReference type="PANTHER" id="PTHR19282:SF544">
    <property type="entry name" value="TETRASPANIN"/>
    <property type="match status" value="1"/>
</dbReference>
<feature type="transmembrane region" description="Helical" evidence="5">
    <location>
        <begin position="252"/>
        <end position="275"/>
    </location>
</feature>
<proteinExistence type="predicted"/>
<organism evidence="6 7">
    <name type="scientific">Blomia tropicalis</name>
    <name type="common">Mite</name>
    <dbReference type="NCBI Taxonomy" id="40697"/>
    <lineage>
        <taxon>Eukaryota</taxon>
        <taxon>Metazoa</taxon>
        <taxon>Ecdysozoa</taxon>
        <taxon>Arthropoda</taxon>
        <taxon>Chelicerata</taxon>
        <taxon>Arachnida</taxon>
        <taxon>Acari</taxon>
        <taxon>Acariformes</taxon>
        <taxon>Sarcoptiformes</taxon>
        <taxon>Astigmata</taxon>
        <taxon>Glycyphagoidea</taxon>
        <taxon>Echimyopodidae</taxon>
        <taxon>Blomia</taxon>
    </lineage>
</organism>
<evidence type="ECO:0008006" key="8">
    <source>
        <dbReference type="Google" id="ProtNLM"/>
    </source>
</evidence>